<sequence length="227" mass="25046">MSLALVQGYTSEEDESRLPADSYSSEEEEEVEAIPVQSPKPWLPPDVSAARTSLLPSATHIFSEVAGPPDFLKCHATDPIPTRPPRQRSASSFTESVAKYVRKESQEQRHTSTGAVLEAKALLVNDSNKPLEESVHRNPSVGLPPPDEAASLLRMCLQCGVPKTYSGVKESMVCPLCGDRPVTVPIPTEKKRGSKVKDKEHSKRMKGQSTHSSWKSETEMHLRQQFD</sequence>
<accession>A0ABP0UPH1</accession>
<organism evidence="2 3">
    <name type="scientific">Sphagnum troendelagicum</name>
    <dbReference type="NCBI Taxonomy" id="128251"/>
    <lineage>
        <taxon>Eukaryota</taxon>
        <taxon>Viridiplantae</taxon>
        <taxon>Streptophyta</taxon>
        <taxon>Embryophyta</taxon>
        <taxon>Bryophyta</taxon>
        <taxon>Sphagnophytina</taxon>
        <taxon>Sphagnopsida</taxon>
        <taxon>Sphagnales</taxon>
        <taxon>Sphagnaceae</taxon>
        <taxon>Sphagnum</taxon>
    </lineage>
</organism>
<protein>
    <submittedName>
        <fullName evidence="2">Uncharacterized protein</fullName>
    </submittedName>
</protein>
<feature type="region of interest" description="Disordered" evidence="1">
    <location>
        <begin position="1"/>
        <end position="45"/>
    </location>
</feature>
<reference evidence="2" key="1">
    <citation type="submission" date="2024-02" db="EMBL/GenBank/DDBJ databases">
        <authorList>
            <consortium name="ELIXIR-Norway"/>
            <consortium name="Elixir Norway"/>
        </authorList>
    </citation>
    <scope>NUCLEOTIDE SEQUENCE</scope>
</reference>
<feature type="compositionally biased region" description="Basic and acidic residues" evidence="1">
    <location>
        <begin position="214"/>
        <end position="227"/>
    </location>
</feature>
<dbReference type="InterPro" id="IPR040306">
    <property type="entry name" value="Os02g0753200-like"/>
</dbReference>
<name>A0ABP0UPH1_9BRYO</name>
<evidence type="ECO:0000313" key="2">
    <source>
        <dbReference type="EMBL" id="CAK9226568.1"/>
    </source>
</evidence>
<dbReference type="EMBL" id="OZ019897">
    <property type="protein sequence ID" value="CAK9226568.1"/>
    <property type="molecule type" value="Genomic_DNA"/>
</dbReference>
<evidence type="ECO:0000256" key="1">
    <source>
        <dbReference type="SAM" id="MobiDB-lite"/>
    </source>
</evidence>
<gene>
    <name evidence="2" type="ORF">CSSPTR1EN2_LOCUS18304</name>
</gene>
<dbReference type="PANTHER" id="PTHR35321:SF1">
    <property type="entry name" value="OS02G0753200 PROTEIN"/>
    <property type="match status" value="1"/>
</dbReference>
<feature type="region of interest" description="Disordered" evidence="1">
    <location>
        <begin position="185"/>
        <end position="227"/>
    </location>
</feature>
<feature type="compositionally biased region" description="Basic and acidic residues" evidence="1">
    <location>
        <begin position="188"/>
        <end position="201"/>
    </location>
</feature>
<dbReference type="PANTHER" id="PTHR35321">
    <property type="entry name" value="OS02G0753200 PROTEIN"/>
    <property type="match status" value="1"/>
</dbReference>
<proteinExistence type="predicted"/>
<evidence type="ECO:0000313" key="3">
    <source>
        <dbReference type="Proteomes" id="UP001497512"/>
    </source>
</evidence>
<keyword evidence="3" id="KW-1185">Reference proteome</keyword>
<feature type="region of interest" description="Disordered" evidence="1">
    <location>
        <begin position="73"/>
        <end position="95"/>
    </location>
</feature>
<dbReference type="Proteomes" id="UP001497512">
    <property type="component" value="Chromosome 5"/>
</dbReference>